<sequence length="141" mass="16689">MKDRLEKPQSELELLQEHMKNKMAKWDNERSSFSHLRVTELKEAYHGLEAQLNTTNILLNMDERELVHPLCHAGEWIRDHVNTMERNKAWTKKIIIHVLMLAHQTEKLEPFLSTLKTEEEHQTKKPLKNIMDLGNGARKFL</sequence>
<evidence type="ECO:0000313" key="2">
    <source>
        <dbReference type="Proteomes" id="UP001396334"/>
    </source>
</evidence>
<accession>A0ABR1ZWI2</accession>
<dbReference type="EMBL" id="JBBPBN010000539">
    <property type="protein sequence ID" value="KAK8484787.1"/>
    <property type="molecule type" value="Genomic_DNA"/>
</dbReference>
<proteinExistence type="predicted"/>
<keyword evidence="2" id="KW-1185">Reference proteome</keyword>
<name>A0ABR1ZWI2_9ROSI</name>
<dbReference type="Proteomes" id="UP001396334">
    <property type="component" value="Unassembled WGS sequence"/>
</dbReference>
<comment type="caution">
    <text evidence="1">The sequence shown here is derived from an EMBL/GenBank/DDBJ whole genome shotgun (WGS) entry which is preliminary data.</text>
</comment>
<protein>
    <submittedName>
        <fullName evidence="1">Uncharacterized protein</fullName>
    </submittedName>
</protein>
<evidence type="ECO:0000313" key="1">
    <source>
        <dbReference type="EMBL" id="KAK8484787.1"/>
    </source>
</evidence>
<organism evidence="1 2">
    <name type="scientific">Hibiscus sabdariffa</name>
    <name type="common">roselle</name>
    <dbReference type="NCBI Taxonomy" id="183260"/>
    <lineage>
        <taxon>Eukaryota</taxon>
        <taxon>Viridiplantae</taxon>
        <taxon>Streptophyta</taxon>
        <taxon>Embryophyta</taxon>
        <taxon>Tracheophyta</taxon>
        <taxon>Spermatophyta</taxon>
        <taxon>Magnoliopsida</taxon>
        <taxon>eudicotyledons</taxon>
        <taxon>Gunneridae</taxon>
        <taxon>Pentapetalae</taxon>
        <taxon>rosids</taxon>
        <taxon>malvids</taxon>
        <taxon>Malvales</taxon>
        <taxon>Malvaceae</taxon>
        <taxon>Malvoideae</taxon>
        <taxon>Hibiscus</taxon>
    </lineage>
</organism>
<reference evidence="1 2" key="1">
    <citation type="journal article" date="2024" name="G3 (Bethesda)">
        <title>Genome assembly of Hibiscus sabdariffa L. provides insights into metabolisms of medicinal natural products.</title>
        <authorList>
            <person name="Kim T."/>
        </authorList>
    </citation>
    <scope>NUCLEOTIDE SEQUENCE [LARGE SCALE GENOMIC DNA]</scope>
    <source>
        <strain evidence="1">TK-2024</strain>
        <tissue evidence="1">Old leaves</tissue>
    </source>
</reference>
<gene>
    <name evidence="1" type="ORF">V6N11_045145</name>
</gene>